<organism evidence="3">
    <name type="scientific">Paramecium bursaria Chlorella virus NYs1</name>
    <dbReference type="NCBI Taxonomy" id="83442"/>
    <lineage>
        <taxon>Viruses</taxon>
        <taxon>Varidnaviria</taxon>
        <taxon>Bamfordvirae</taxon>
        <taxon>Nucleocytoviricota</taxon>
        <taxon>Megaviricetes</taxon>
        <taxon>Algavirales</taxon>
        <taxon>Phycodnaviridae</taxon>
        <taxon>Chlorovirus</taxon>
        <taxon>Chlorovirus newyorkense</taxon>
    </lineage>
</organism>
<proteinExistence type="predicted"/>
<keyword evidence="2" id="KW-0472">Membrane</keyword>
<dbReference type="GeneID" id="40525549"/>
<gene>
    <name evidence="3" type="primary">NYs-1_324L</name>
    <name evidence="3" type="ORF">PBCVNYs1_324L</name>
</gene>
<evidence type="ECO:0000313" key="3">
    <source>
        <dbReference type="EMBL" id="AGE58685.1"/>
    </source>
</evidence>
<reference evidence="3" key="1">
    <citation type="submission" date="2012-10" db="EMBL/GenBank/DDBJ databases">
        <title>Towards defining the chloroviruses: a genomic journey through a genus of large DNA viruses.</title>
        <authorList>
            <person name="Jeanniard A."/>
            <person name="Dunigan D.D."/>
            <person name="Gurnon J.R."/>
            <person name="Agarkova I."/>
            <person name="Kang M."/>
            <person name="Vitek J."/>
            <person name="Duncan G."/>
            <person name="McClung O.W."/>
            <person name="Larsen M."/>
            <person name="Claverie J.-M."/>
            <person name="Van Etten J.L."/>
            <person name="Blanc G."/>
        </authorList>
    </citation>
    <scope>NUCLEOTIDE SEQUENCE</scope>
</reference>
<dbReference type="KEGG" id="vg:40525549"/>
<keyword evidence="2" id="KW-0812">Transmembrane</keyword>
<feature type="transmembrane region" description="Helical" evidence="2">
    <location>
        <begin position="21"/>
        <end position="39"/>
    </location>
</feature>
<accession>M1IJM0</accession>
<evidence type="ECO:0000256" key="1">
    <source>
        <dbReference type="SAM" id="MobiDB-lite"/>
    </source>
</evidence>
<protein>
    <submittedName>
        <fullName evidence="3">Uncharacterized protein</fullName>
    </submittedName>
</protein>
<keyword evidence="2" id="KW-1133">Transmembrane helix</keyword>
<sequence length="371" mass="43048">MNKTKSCSSIYTPVQRGSTCWFAALMMCMFFSQYMRVVSSVHVKRLLKKDNWKTPIAEAMLKILQNYEINSLNKNIIGKIEPRAFLRALRRYDPMYFDSRPGDETDTGASYGPYYHKMLSFMEVPHLSVTVPRGHTDAKYSAYNFDLPLDEKRWKNAVETLDPKGSFVDTEYPEVIILHREAGESHLQNMWKTYRPNMYTVYDLSNKNHVETITYNKNKYVIDSCILPSFISTNTCSMSHVIAGITCNNERYIYNGWAARSGDKAMKSVTREMPCALMPADWMKEKAMCINTNECIVNIEKKKNEFCFEGFRRSSVTYVRLDIAEKAGYIPKNISVPKPSVPKLVETVPKNTNKNKRRKLEDLKKKIRMRK</sequence>
<dbReference type="EMBL" id="JX997183">
    <property type="protein sequence ID" value="AGE58685.1"/>
    <property type="molecule type" value="Genomic_DNA"/>
</dbReference>
<evidence type="ECO:0000256" key="2">
    <source>
        <dbReference type="SAM" id="Phobius"/>
    </source>
</evidence>
<feature type="region of interest" description="Disordered" evidence="1">
    <location>
        <begin position="350"/>
        <end position="371"/>
    </location>
</feature>
<dbReference type="RefSeq" id="YP_009665330.1">
    <property type="nucleotide sequence ID" value="NC_043235.1"/>
</dbReference>
<name>M1IJM0_9PHYC</name>